<gene>
    <name evidence="1" type="ORF">g.5978</name>
</gene>
<dbReference type="AlphaFoldDB" id="A0A1B6CJV1"/>
<reference evidence="1" key="1">
    <citation type="submission" date="2015-12" db="EMBL/GenBank/DDBJ databases">
        <title>De novo transcriptome assembly of four potential Pierce s Disease insect vectors from Arizona vineyards.</title>
        <authorList>
            <person name="Tassone E.E."/>
        </authorList>
    </citation>
    <scope>NUCLEOTIDE SEQUENCE</scope>
</reference>
<protein>
    <submittedName>
        <fullName evidence="1">Uncharacterized protein</fullName>
    </submittedName>
</protein>
<name>A0A1B6CJV1_9HEMI</name>
<dbReference type="EMBL" id="GEDC01023677">
    <property type="protein sequence ID" value="JAS13621.1"/>
    <property type="molecule type" value="Transcribed_RNA"/>
</dbReference>
<evidence type="ECO:0000313" key="1">
    <source>
        <dbReference type="EMBL" id="JAS13621.1"/>
    </source>
</evidence>
<accession>A0A1B6CJV1</accession>
<organism evidence="1">
    <name type="scientific">Clastoptera arizonana</name>
    <name type="common">Arizona spittle bug</name>
    <dbReference type="NCBI Taxonomy" id="38151"/>
    <lineage>
        <taxon>Eukaryota</taxon>
        <taxon>Metazoa</taxon>
        <taxon>Ecdysozoa</taxon>
        <taxon>Arthropoda</taxon>
        <taxon>Hexapoda</taxon>
        <taxon>Insecta</taxon>
        <taxon>Pterygota</taxon>
        <taxon>Neoptera</taxon>
        <taxon>Paraneoptera</taxon>
        <taxon>Hemiptera</taxon>
        <taxon>Auchenorrhyncha</taxon>
        <taxon>Cercopoidea</taxon>
        <taxon>Clastopteridae</taxon>
        <taxon>Clastoptera</taxon>
    </lineage>
</organism>
<sequence>MYLSTKNYLMRPMAVSSLLQLVSSIFYFLPGFCVAVVPTPFVWTDNTNTTETIIFFPNLDRIMIETGDRIAIHLTSSTSDFREYCGKDLLDDIYKYYQSADDALEFMVSNDNQEREAGIRVYNAIETVGGPQHIKVSLNQELIQTKFKDLTEEDIKEIKISIQNLKLLWQKWENEAKKVLSS</sequence>
<proteinExistence type="predicted"/>